<feature type="transmembrane region" description="Helical" evidence="2">
    <location>
        <begin position="7"/>
        <end position="28"/>
    </location>
</feature>
<dbReference type="InterPro" id="IPR002477">
    <property type="entry name" value="Peptidoglycan-bd-like"/>
</dbReference>
<dbReference type="Gene3D" id="1.10.101.10">
    <property type="entry name" value="PGBD-like superfamily/PGBD"/>
    <property type="match status" value="1"/>
</dbReference>
<dbReference type="EMBL" id="CAFBLM010000016">
    <property type="protein sequence ID" value="CAB4866031.1"/>
    <property type="molecule type" value="Genomic_DNA"/>
</dbReference>
<evidence type="ECO:0000313" key="4">
    <source>
        <dbReference type="EMBL" id="CAB4866031.1"/>
    </source>
</evidence>
<sequence>MAKQRSWPLVFVGAGIALLLGALIWVFWLGPGQPTVKQQPSSPPLASETNSPQPTATQITPTTQATAGQPSDTPTDEINNPIDDAIVGYPGKPIGPSQSVRDVVKVVQQRLADIGISVTVDGIYGNRTQNAVKNFQKNSGLPVTGIVDRNTWAALFTSEG</sequence>
<evidence type="ECO:0000259" key="3">
    <source>
        <dbReference type="Pfam" id="PF01471"/>
    </source>
</evidence>
<organism evidence="4">
    <name type="scientific">freshwater metagenome</name>
    <dbReference type="NCBI Taxonomy" id="449393"/>
    <lineage>
        <taxon>unclassified sequences</taxon>
        <taxon>metagenomes</taxon>
        <taxon>ecological metagenomes</taxon>
    </lineage>
</organism>
<dbReference type="Pfam" id="PF01471">
    <property type="entry name" value="PG_binding_1"/>
    <property type="match status" value="1"/>
</dbReference>
<keyword evidence="2" id="KW-0472">Membrane</keyword>
<feature type="domain" description="Peptidoglycan binding-like" evidence="3">
    <location>
        <begin position="103"/>
        <end position="155"/>
    </location>
</feature>
<dbReference type="InterPro" id="IPR036365">
    <property type="entry name" value="PGBD-like_sf"/>
</dbReference>
<accession>A0A6J7D749</accession>
<reference evidence="4" key="1">
    <citation type="submission" date="2020-05" db="EMBL/GenBank/DDBJ databases">
        <authorList>
            <person name="Chiriac C."/>
            <person name="Salcher M."/>
            <person name="Ghai R."/>
            <person name="Kavagutti S V."/>
        </authorList>
    </citation>
    <scope>NUCLEOTIDE SEQUENCE</scope>
</reference>
<evidence type="ECO:0000256" key="1">
    <source>
        <dbReference type="SAM" id="MobiDB-lite"/>
    </source>
</evidence>
<proteinExistence type="predicted"/>
<protein>
    <submittedName>
        <fullName evidence="4">Unannotated protein</fullName>
    </submittedName>
</protein>
<evidence type="ECO:0000256" key="2">
    <source>
        <dbReference type="SAM" id="Phobius"/>
    </source>
</evidence>
<dbReference type="AlphaFoldDB" id="A0A6J7D749"/>
<name>A0A6J7D749_9ZZZZ</name>
<gene>
    <name evidence="4" type="ORF">UFOPK3401_00529</name>
</gene>
<dbReference type="InterPro" id="IPR036366">
    <property type="entry name" value="PGBDSf"/>
</dbReference>
<dbReference type="SUPFAM" id="SSF47090">
    <property type="entry name" value="PGBD-like"/>
    <property type="match status" value="1"/>
</dbReference>
<keyword evidence="2" id="KW-0812">Transmembrane</keyword>
<keyword evidence="2" id="KW-1133">Transmembrane helix</keyword>
<feature type="compositionally biased region" description="Polar residues" evidence="1">
    <location>
        <begin position="68"/>
        <end position="78"/>
    </location>
</feature>
<feature type="compositionally biased region" description="Low complexity" evidence="1">
    <location>
        <begin position="52"/>
        <end position="67"/>
    </location>
</feature>
<feature type="region of interest" description="Disordered" evidence="1">
    <location>
        <begin position="36"/>
        <end position="85"/>
    </location>
</feature>